<keyword evidence="4" id="KW-1185">Reference proteome</keyword>
<dbReference type="Proteomes" id="UP000812966">
    <property type="component" value="Unassembled WGS sequence"/>
</dbReference>
<dbReference type="AlphaFoldDB" id="A0A8K0JFR3"/>
<dbReference type="CDD" id="cd14686">
    <property type="entry name" value="bZIP"/>
    <property type="match status" value="1"/>
</dbReference>
<feature type="region of interest" description="Disordered" evidence="1">
    <location>
        <begin position="286"/>
        <end position="315"/>
    </location>
</feature>
<evidence type="ECO:0000259" key="2">
    <source>
        <dbReference type="PROSITE" id="PS50217"/>
    </source>
</evidence>
<feature type="compositionally biased region" description="Polar residues" evidence="1">
    <location>
        <begin position="7"/>
        <end position="33"/>
    </location>
</feature>
<dbReference type="PROSITE" id="PS50217">
    <property type="entry name" value="BZIP"/>
    <property type="match status" value="1"/>
</dbReference>
<comment type="caution">
    <text evidence="3">The sequence shown here is derived from an EMBL/GenBank/DDBJ whole genome shotgun (WGS) entry which is preliminary data.</text>
</comment>
<dbReference type="SUPFAM" id="SSF57959">
    <property type="entry name" value="Leucine zipper domain"/>
    <property type="match status" value="1"/>
</dbReference>
<sequence length="583" mass="63068">MEEQAWIASSTGASRQNVDYADQGNNRPDPTLSDASILNSITLALASSGDLAAHSGQLDTGMTENESLRTNPRIDAIRTDEIPVASSSSGDATGSEISGQPIKRGRGRPKGSLDRNPRARREPRASGGASDNGSANENVPVKATAARGPANAEPQGEPIVKRKPGRPRKDRTGEPPTPRTTKVNRTGPSGTTPKAAETSENTAIAATLPPVVPPERKEANRQAALRSRLRKAERASILEKMAAGLMKENVALKEKIHALTSLGLEDRSKPDEGDDTLVDWHQTGYSVEAPIDGSRSASQTVDEPRGGSPSLPEAIPGDNALPATLARPDGPASGFKPFPHDPISPLQADVERHLQAQIDHLRSFLNAETDTSAGSGLVLPSGSSTAKQDVLLLKDIAKRLRRENANATRTIREQRDELLMLNHSGDTKPAEGNDGADMMQRLPGERPQKQHAEVESALMNLKRHIGQLMTHYELPPIDLDESRMFTLPEKFMPIPLPQPMKRGRPGKPSDAEPPAKKPRRKTAAATKEKETKGSQAKRPEHVKRYRVEGDPGNIYIEKRQAIRGSTEEEVVETSSWNAHNPRV</sequence>
<gene>
    <name evidence="3" type="ORF">FFLO_06005</name>
</gene>
<dbReference type="SMART" id="SM00338">
    <property type="entry name" value="BRLZ"/>
    <property type="match status" value="1"/>
</dbReference>
<protein>
    <recommendedName>
        <fullName evidence="2">BZIP domain-containing protein</fullName>
    </recommendedName>
</protein>
<feature type="compositionally biased region" description="Polar residues" evidence="1">
    <location>
        <begin position="85"/>
        <end position="98"/>
    </location>
</feature>
<organism evidence="3 4">
    <name type="scientific">Filobasidium floriforme</name>
    <dbReference type="NCBI Taxonomy" id="5210"/>
    <lineage>
        <taxon>Eukaryota</taxon>
        <taxon>Fungi</taxon>
        <taxon>Dikarya</taxon>
        <taxon>Basidiomycota</taxon>
        <taxon>Agaricomycotina</taxon>
        <taxon>Tremellomycetes</taxon>
        <taxon>Filobasidiales</taxon>
        <taxon>Filobasidiaceae</taxon>
        <taxon>Filobasidium</taxon>
    </lineage>
</organism>
<feature type="region of interest" description="Disordered" evidence="1">
    <location>
        <begin position="52"/>
        <end position="222"/>
    </location>
</feature>
<dbReference type="InterPro" id="IPR046347">
    <property type="entry name" value="bZIP_sf"/>
</dbReference>
<dbReference type="GO" id="GO:0003700">
    <property type="term" value="F:DNA-binding transcription factor activity"/>
    <property type="evidence" value="ECO:0007669"/>
    <property type="project" value="InterPro"/>
</dbReference>
<dbReference type="InterPro" id="IPR004827">
    <property type="entry name" value="bZIP"/>
</dbReference>
<dbReference type="Gene3D" id="1.20.5.170">
    <property type="match status" value="1"/>
</dbReference>
<reference evidence="3" key="1">
    <citation type="submission" date="2020-04" db="EMBL/GenBank/DDBJ databases">
        <title>Analysis of mating type loci in Filobasidium floriforme.</title>
        <authorList>
            <person name="Nowrousian M."/>
        </authorList>
    </citation>
    <scope>NUCLEOTIDE SEQUENCE</scope>
    <source>
        <strain evidence="3">CBS 6242</strain>
    </source>
</reference>
<evidence type="ECO:0000256" key="1">
    <source>
        <dbReference type="SAM" id="MobiDB-lite"/>
    </source>
</evidence>
<accession>A0A8K0JFR3</accession>
<proteinExistence type="predicted"/>
<feature type="compositionally biased region" description="Polar residues" evidence="1">
    <location>
        <begin position="179"/>
        <end position="204"/>
    </location>
</feature>
<evidence type="ECO:0000313" key="4">
    <source>
        <dbReference type="Proteomes" id="UP000812966"/>
    </source>
</evidence>
<feature type="region of interest" description="Disordered" evidence="1">
    <location>
        <begin position="1"/>
        <end position="33"/>
    </location>
</feature>
<feature type="compositionally biased region" description="Basic and acidic residues" evidence="1">
    <location>
        <begin position="111"/>
        <end position="124"/>
    </location>
</feature>
<feature type="domain" description="BZIP" evidence="2">
    <location>
        <begin position="215"/>
        <end position="260"/>
    </location>
</feature>
<evidence type="ECO:0000313" key="3">
    <source>
        <dbReference type="EMBL" id="KAG7528674.1"/>
    </source>
</evidence>
<dbReference type="EMBL" id="JABELV010000172">
    <property type="protein sequence ID" value="KAG7528674.1"/>
    <property type="molecule type" value="Genomic_DNA"/>
</dbReference>
<feature type="compositionally biased region" description="Polar residues" evidence="1">
    <location>
        <begin position="57"/>
        <end position="70"/>
    </location>
</feature>
<name>A0A8K0JFR3_9TREE</name>
<dbReference type="Pfam" id="PF00170">
    <property type="entry name" value="bZIP_1"/>
    <property type="match status" value="1"/>
</dbReference>
<feature type="region of interest" description="Disordered" evidence="1">
    <location>
        <begin position="491"/>
        <end position="583"/>
    </location>
</feature>